<gene>
    <name evidence="2" type="ORF">NXS09_06910</name>
</gene>
<keyword evidence="3" id="KW-1185">Reference proteome</keyword>
<reference evidence="2" key="1">
    <citation type="submission" date="2022-08" db="EMBL/GenBank/DDBJ databases">
        <authorList>
            <person name="Volokhov D.V."/>
            <person name="Furtak V.A."/>
            <person name="Zagorodnyaya T.A."/>
        </authorList>
    </citation>
    <scope>NUCLEOTIDE SEQUENCE</scope>
    <source>
        <strain evidence="2">CSL10203-ORH2</strain>
    </source>
</reference>
<feature type="transmembrane region" description="Helical" evidence="1">
    <location>
        <begin position="57"/>
        <end position="76"/>
    </location>
</feature>
<organism evidence="2 3">
    <name type="scientific">Neisseria montereyensis</name>
    <dbReference type="NCBI Taxonomy" id="2973938"/>
    <lineage>
        <taxon>Bacteria</taxon>
        <taxon>Pseudomonadati</taxon>
        <taxon>Pseudomonadota</taxon>
        <taxon>Betaproteobacteria</taxon>
        <taxon>Neisseriales</taxon>
        <taxon>Neisseriaceae</taxon>
        <taxon>Neisseria</taxon>
    </lineage>
</organism>
<evidence type="ECO:0000313" key="3">
    <source>
        <dbReference type="Proteomes" id="UP001166947"/>
    </source>
</evidence>
<feature type="transmembrane region" description="Helical" evidence="1">
    <location>
        <begin position="158"/>
        <end position="175"/>
    </location>
</feature>
<reference evidence="2" key="2">
    <citation type="journal article" date="2023" name="Curr. Microbiol.">
        <title>Neisseria montereyensis sp. nov., Isolated from Oropharynx of California Sea Lion (Zalophus californianus): Genomic, Phylogenetic, and Phenotypic Study.</title>
        <authorList>
            <person name="Volokhov D.V."/>
            <person name="Zagorodnyaya T.A."/>
            <person name="Furtak V.A."/>
            <person name="Nattanmai G."/>
            <person name="Randall L."/>
            <person name="Jose S."/>
            <person name="Gao Y."/>
            <person name="Gulland F.M."/>
            <person name="Eisenberg T."/>
            <person name="Delmonte P."/>
            <person name="Blom J."/>
            <person name="Mitchell K.K."/>
        </authorList>
    </citation>
    <scope>NUCLEOTIDE SEQUENCE</scope>
    <source>
        <strain evidence="2">CSL10203-ORH2</strain>
    </source>
</reference>
<proteinExistence type="predicted"/>
<dbReference type="Pfam" id="PF04307">
    <property type="entry name" value="YdjM"/>
    <property type="match status" value="1"/>
</dbReference>
<keyword evidence="1" id="KW-0472">Membrane</keyword>
<name>A0ABT2FCU4_9NEIS</name>
<keyword evidence="1" id="KW-1133">Transmembrane helix</keyword>
<dbReference type="Proteomes" id="UP001166947">
    <property type="component" value="Unassembled WGS sequence"/>
</dbReference>
<keyword evidence="2" id="KW-0378">Hydrolase</keyword>
<comment type="caution">
    <text evidence="2">The sequence shown here is derived from an EMBL/GenBank/DDBJ whole genome shotgun (WGS) entry which is preliminary data.</text>
</comment>
<feature type="transmembrane region" description="Helical" evidence="1">
    <location>
        <begin position="26"/>
        <end position="45"/>
    </location>
</feature>
<sequence>MDSLTQAVLGAAVQGAGLGKYQGRKAIFYGALLGTLPDLDVFIHYDDPISSMTYHRSFSHSLMVLVLLAAVMTWIIKKRWPDSPYSSSRLFYTITASLITHPLLDACTAYGTQLLWPFMPTPQQWSAVFIVDPVYTVPLLLAVIAVLWRGIKTSTHRALVLALAWSTAYLVWGGYGQYHHEQRVKAFLESEGMTVQRIMATPMPFNTLTFRVLAQTDDGNYIEAVSGWFDNRPPEYVRLPQGLDLAEPIRDEVLFKRLNWFSDGWIRVNQEDNQLVVSDLRMGLGNSLSFRFVMAEYDGNNWNPVRPYRFGSGLRDVPAYLSYVWPRVRYGTPMPLKELVSEAEPAAPKAAREN</sequence>
<accession>A0ABT2FCU4</accession>
<dbReference type="PANTHER" id="PTHR40031">
    <property type="entry name" value="HYPOTHETICAL MEMBRANE SPANNING PROTEIN"/>
    <property type="match status" value="1"/>
</dbReference>
<evidence type="ECO:0000256" key="1">
    <source>
        <dbReference type="SAM" id="Phobius"/>
    </source>
</evidence>
<dbReference type="InterPro" id="IPR053170">
    <property type="entry name" value="Transcription_regulator"/>
</dbReference>
<keyword evidence="1" id="KW-0812">Transmembrane</keyword>
<dbReference type="InterPro" id="IPR007404">
    <property type="entry name" value="YdjM-like"/>
</dbReference>
<dbReference type="EMBL" id="JANUXW010000005">
    <property type="protein sequence ID" value="MCS4534028.1"/>
    <property type="molecule type" value="Genomic_DNA"/>
</dbReference>
<dbReference type="PANTHER" id="PTHR40031:SF1">
    <property type="entry name" value="MEMBRANE-BOUND METAL-DEPENDENT HYDROLASE"/>
    <property type="match status" value="1"/>
</dbReference>
<dbReference type="GO" id="GO:0016787">
    <property type="term" value="F:hydrolase activity"/>
    <property type="evidence" value="ECO:0007669"/>
    <property type="project" value="UniProtKB-KW"/>
</dbReference>
<evidence type="ECO:0000313" key="2">
    <source>
        <dbReference type="EMBL" id="MCS4534028.1"/>
    </source>
</evidence>
<dbReference type="RefSeq" id="WP_259291821.1">
    <property type="nucleotide sequence ID" value="NZ_JANUXW010000005.1"/>
</dbReference>
<protein>
    <submittedName>
        <fullName evidence="2">Metal-dependent hydrolase</fullName>
    </submittedName>
</protein>
<feature type="transmembrane region" description="Helical" evidence="1">
    <location>
        <begin position="124"/>
        <end position="146"/>
    </location>
</feature>